<protein>
    <submittedName>
        <fullName evidence="1">Uncharacterized protein</fullName>
    </submittedName>
</protein>
<dbReference type="InterPro" id="IPR043502">
    <property type="entry name" value="DNA/RNA_pol_sf"/>
</dbReference>
<dbReference type="EMBL" id="CACRXK020000193">
    <property type="protein sequence ID" value="CAB3979396.1"/>
    <property type="molecule type" value="Genomic_DNA"/>
</dbReference>
<evidence type="ECO:0000313" key="1">
    <source>
        <dbReference type="EMBL" id="CAB3979396.1"/>
    </source>
</evidence>
<sequence length="199" mass="22439">MEYELCFRKCNNELNLIAYNDVDWASSLDDRHCTTGYCFSLTENGLPISLSSSKATVPDGIAAYLLKRCSEVIAPSLTVLLELSLQQGVSPSEWKSANVVPIPKKGDAHEVTKYRPVSLLSQVSKVLERLIIRQVSSFIKDSLYDIQHGFRCNRSYVTQLLNVFYDLRRALDSSNEIDLLYLDFAKVLTPYLTANSCKN</sequence>
<organism evidence="1 2">
    <name type="scientific">Paramuricea clavata</name>
    <name type="common">Red gorgonian</name>
    <name type="synonym">Violescent sea-whip</name>
    <dbReference type="NCBI Taxonomy" id="317549"/>
    <lineage>
        <taxon>Eukaryota</taxon>
        <taxon>Metazoa</taxon>
        <taxon>Cnidaria</taxon>
        <taxon>Anthozoa</taxon>
        <taxon>Octocorallia</taxon>
        <taxon>Malacalcyonacea</taxon>
        <taxon>Plexauridae</taxon>
        <taxon>Paramuricea</taxon>
    </lineage>
</organism>
<comment type="caution">
    <text evidence="1">The sequence shown here is derived from an EMBL/GenBank/DDBJ whole genome shotgun (WGS) entry which is preliminary data.</text>
</comment>
<dbReference type="PANTHER" id="PTHR47510">
    <property type="entry name" value="REVERSE TRANSCRIPTASE DOMAIN-CONTAINING PROTEIN"/>
    <property type="match status" value="1"/>
</dbReference>
<gene>
    <name evidence="1" type="ORF">PACLA_8A036057</name>
</gene>
<dbReference type="AlphaFoldDB" id="A0A6S7FUA9"/>
<dbReference type="SUPFAM" id="SSF56672">
    <property type="entry name" value="DNA/RNA polymerases"/>
    <property type="match status" value="1"/>
</dbReference>
<name>A0A6S7FUA9_PARCT</name>
<dbReference type="Proteomes" id="UP001152795">
    <property type="component" value="Unassembled WGS sequence"/>
</dbReference>
<dbReference type="PANTHER" id="PTHR47510:SF3">
    <property type="entry name" value="ENDO_EXONUCLEASE_PHOSPHATASE DOMAIN-CONTAINING PROTEIN"/>
    <property type="match status" value="1"/>
</dbReference>
<accession>A0A6S7FUA9</accession>
<proteinExistence type="predicted"/>
<keyword evidence="2" id="KW-1185">Reference proteome</keyword>
<reference evidence="1" key="1">
    <citation type="submission" date="2020-04" db="EMBL/GenBank/DDBJ databases">
        <authorList>
            <person name="Alioto T."/>
            <person name="Alioto T."/>
            <person name="Gomez Garrido J."/>
        </authorList>
    </citation>
    <scope>NUCLEOTIDE SEQUENCE</scope>
    <source>
        <strain evidence="1">A484AB</strain>
    </source>
</reference>
<evidence type="ECO:0000313" key="2">
    <source>
        <dbReference type="Proteomes" id="UP001152795"/>
    </source>
</evidence>
<dbReference type="OrthoDB" id="10056483at2759"/>